<dbReference type="OrthoDB" id="9805924at2"/>
<dbReference type="Proteomes" id="UP000051681">
    <property type="component" value="Unassembled WGS sequence"/>
</dbReference>
<dbReference type="STRING" id="340021.TM5383_00431"/>
<evidence type="ECO:0000313" key="3">
    <source>
        <dbReference type="Proteomes" id="UP000051681"/>
    </source>
</evidence>
<dbReference type="EMBL" id="CYSF01000002">
    <property type="protein sequence ID" value="CUH83246.1"/>
    <property type="molecule type" value="Genomic_DNA"/>
</dbReference>
<evidence type="ECO:0000313" key="2">
    <source>
        <dbReference type="EMBL" id="CUH83246.1"/>
    </source>
</evidence>
<gene>
    <name evidence="2" type="ORF">TM5383_00431</name>
</gene>
<name>A0A0P1H000_9RHOB</name>
<dbReference type="PROSITE" id="PS51186">
    <property type="entry name" value="GNAT"/>
    <property type="match status" value="1"/>
</dbReference>
<dbReference type="Pfam" id="PF00583">
    <property type="entry name" value="Acetyltransf_1"/>
    <property type="match status" value="1"/>
</dbReference>
<dbReference type="RefSeq" id="WP_058317396.1">
    <property type="nucleotide sequence ID" value="NZ_CYSF01000002.1"/>
</dbReference>
<dbReference type="GO" id="GO:0016747">
    <property type="term" value="F:acyltransferase activity, transferring groups other than amino-acyl groups"/>
    <property type="evidence" value="ECO:0007669"/>
    <property type="project" value="InterPro"/>
</dbReference>
<accession>A0A0P1H000</accession>
<keyword evidence="3" id="KW-1185">Reference proteome</keyword>
<organism evidence="2 3">
    <name type="scientific">Thalassovita mediterranea</name>
    <dbReference type="NCBI Taxonomy" id="340021"/>
    <lineage>
        <taxon>Bacteria</taxon>
        <taxon>Pseudomonadati</taxon>
        <taxon>Pseudomonadota</taxon>
        <taxon>Alphaproteobacteria</taxon>
        <taxon>Rhodobacterales</taxon>
        <taxon>Roseobacteraceae</taxon>
        <taxon>Thalassovita</taxon>
    </lineage>
</organism>
<dbReference type="AlphaFoldDB" id="A0A0P1H000"/>
<evidence type="ECO:0000259" key="1">
    <source>
        <dbReference type="PROSITE" id="PS51186"/>
    </source>
</evidence>
<protein>
    <submittedName>
        <fullName evidence="2">Putative acetyltransferase</fullName>
    </submittedName>
</protein>
<proteinExistence type="predicted"/>
<keyword evidence="2" id="KW-0808">Transferase</keyword>
<sequence>MTALRLARLDDLPKLLPLVEAYHDHIGRPSNADHRAAALTPLLQGNPLGVVYLIGPRIAPIGYVVISFGWSVEYGGMIGTVDEVFLRPSVRGRGIGHEVLSELPKALADAGLNALHVQIPADDEVAQRFYSRLHFKLRDGMVTLTREG</sequence>
<dbReference type="SUPFAM" id="SSF55729">
    <property type="entry name" value="Acyl-CoA N-acyltransferases (Nat)"/>
    <property type="match status" value="1"/>
</dbReference>
<feature type="domain" description="N-acetyltransferase" evidence="1">
    <location>
        <begin position="2"/>
        <end position="148"/>
    </location>
</feature>
<dbReference type="CDD" id="cd04301">
    <property type="entry name" value="NAT_SF"/>
    <property type="match status" value="1"/>
</dbReference>
<dbReference type="Gene3D" id="3.40.630.30">
    <property type="match status" value="1"/>
</dbReference>
<reference evidence="2 3" key="1">
    <citation type="submission" date="2015-09" db="EMBL/GenBank/DDBJ databases">
        <authorList>
            <consortium name="Swine Surveillance"/>
        </authorList>
    </citation>
    <scope>NUCLEOTIDE SEQUENCE [LARGE SCALE GENOMIC DNA]</scope>
    <source>
        <strain evidence="2 3">CECT 8383</strain>
    </source>
</reference>
<dbReference type="InterPro" id="IPR000182">
    <property type="entry name" value="GNAT_dom"/>
</dbReference>
<dbReference type="InterPro" id="IPR016181">
    <property type="entry name" value="Acyl_CoA_acyltransferase"/>
</dbReference>